<gene>
    <name evidence="4" type="ORF">PV08_05673</name>
</gene>
<evidence type="ECO:0000256" key="2">
    <source>
        <dbReference type="ARBA" id="ARBA00023002"/>
    </source>
</evidence>
<accession>A0A0D2BAL8</accession>
<dbReference type="HOGENOM" id="CLU_010194_13_1_1"/>
<evidence type="ECO:0000313" key="4">
    <source>
        <dbReference type="EMBL" id="KIW15625.1"/>
    </source>
</evidence>
<dbReference type="Proteomes" id="UP000053328">
    <property type="component" value="Unassembled WGS sequence"/>
</dbReference>
<organism evidence="4 5">
    <name type="scientific">Exophiala spinifera</name>
    <dbReference type="NCBI Taxonomy" id="91928"/>
    <lineage>
        <taxon>Eukaryota</taxon>
        <taxon>Fungi</taxon>
        <taxon>Dikarya</taxon>
        <taxon>Ascomycota</taxon>
        <taxon>Pezizomycotina</taxon>
        <taxon>Eurotiomycetes</taxon>
        <taxon>Chaetothyriomycetidae</taxon>
        <taxon>Chaetothyriales</taxon>
        <taxon>Herpotrichiellaceae</taxon>
        <taxon>Exophiala</taxon>
    </lineage>
</organism>
<dbReference type="PRINTS" id="PR00080">
    <property type="entry name" value="SDRFAMILY"/>
</dbReference>
<dbReference type="PRINTS" id="PR00081">
    <property type="entry name" value="GDHRDH"/>
</dbReference>
<keyword evidence="2" id="KW-0560">Oxidoreductase</keyword>
<evidence type="ECO:0000256" key="3">
    <source>
        <dbReference type="RuleBase" id="RU000363"/>
    </source>
</evidence>
<sequence length="331" mass="34763">MSGGVAPTANHEGDFSSCEAAMESPDVRSLVEAVVIVTGGSNGIGAETVRHFVSHGSKVMIADLESTAKDAEVLVASLSHPEKAIFHPTNVLCWEDMKTLFKKTIEYHGRIDIVIANAGIMETKSVFDLGSVDSEGELQESIEGFRVLDVNLKGTLNTLRLAMYHMQRNQTWFHQTSAAASSPSASPSRGSIVIVTSTSGYFGSSGVGAYVASKHGLVGLLRSSQLAARAIGVKVNAVAPFYTPTPTFSKKLSGMWEAAGLKANTVDGVANAIVQTSLASTSGRCVLIAGGATKEVEAARTDLLSLWLGESVATILQTAGKVFAEKGYPLN</sequence>
<dbReference type="GO" id="GO:0016491">
    <property type="term" value="F:oxidoreductase activity"/>
    <property type="evidence" value="ECO:0007669"/>
    <property type="project" value="UniProtKB-KW"/>
</dbReference>
<dbReference type="OrthoDB" id="5371740at2759"/>
<evidence type="ECO:0000256" key="1">
    <source>
        <dbReference type="ARBA" id="ARBA00006484"/>
    </source>
</evidence>
<evidence type="ECO:0000313" key="5">
    <source>
        <dbReference type="Proteomes" id="UP000053328"/>
    </source>
</evidence>
<dbReference type="SUPFAM" id="SSF51735">
    <property type="entry name" value="NAD(P)-binding Rossmann-fold domains"/>
    <property type="match status" value="1"/>
</dbReference>
<dbReference type="InterPro" id="IPR002347">
    <property type="entry name" value="SDR_fam"/>
</dbReference>
<comment type="similarity">
    <text evidence="1 3">Belongs to the short-chain dehydrogenases/reductases (SDR) family.</text>
</comment>
<dbReference type="VEuPathDB" id="FungiDB:PV08_05673"/>
<dbReference type="STRING" id="91928.A0A0D2BAL8"/>
<name>A0A0D2BAL8_9EURO</name>
<dbReference type="PANTHER" id="PTHR43180">
    <property type="entry name" value="3-OXOACYL-(ACYL-CARRIER-PROTEIN) REDUCTASE (AFU_ORTHOLOGUE AFUA_6G11210)"/>
    <property type="match status" value="1"/>
</dbReference>
<dbReference type="EMBL" id="KN847495">
    <property type="protein sequence ID" value="KIW15625.1"/>
    <property type="molecule type" value="Genomic_DNA"/>
</dbReference>
<protein>
    <submittedName>
        <fullName evidence="4">Uncharacterized protein</fullName>
    </submittedName>
</protein>
<dbReference type="InterPro" id="IPR036291">
    <property type="entry name" value="NAD(P)-bd_dom_sf"/>
</dbReference>
<dbReference type="AlphaFoldDB" id="A0A0D2BAL8"/>
<proteinExistence type="inferred from homology"/>
<dbReference type="GeneID" id="27332756"/>
<dbReference type="RefSeq" id="XP_016235841.1">
    <property type="nucleotide sequence ID" value="XM_016380014.1"/>
</dbReference>
<dbReference type="Pfam" id="PF00106">
    <property type="entry name" value="adh_short"/>
    <property type="match status" value="1"/>
</dbReference>
<dbReference type="Gene3D" id="3.40.50.720">
    <property type="entry name" value="NAD(P)-binding Rossmann-like Domain"/>
    <property type="match status" value="1"/>
</dbReference>
<reference evidence="4 5" key="1">
    <citation type="submission" date="2015-01" db="EMBL/GenBank/DDBJ databases">
        <title>The Genome Sequence of Exophiala spinifera CBS89968.</title>
        <authorList>
            <consortium name="The Broad Institute Genomics Platform"/>
            <person name="Cuomo C."/>
            <person name="de Hoog S."/>
            <person name="Gorbushina A."/>
            <person name="Stielow B."/>
            <person name="Teixiera M."/>
            <person name="Abouelleil A."/>
            <person name="Chapman S.B."/>
            <person name="Priest M."/>
            <person name="Young S.K."/>
            <person name="Wortman J."/>
            <person name="Nusbaum C."/>
            <person name="Birren B."/>
        </authorList>
    </citation>
    <scope>NUCLEOTIDE SEQUENCE [LARGE SCALE GENOMIC DNA]</scope>
    <source>
        <strain evidence="4 5">CBS 89968</strain>
    </source>
</reference>
<dbReference type="PANTHER" id="PTHR43180:SF33">
    <property type="entry name" value="15-HYDROXYPROSTAGLANDIN DEHYDROGENASE [NAD(+)]-LIKE"/>
    <property type="match status" value="1"/>
</dbReference>
<keyword evidence="5" id="KW-1185">Reference proteome</keyword>